<reference evidence="1 2" key="1">
    <citation type="submission" date="2016-12" db="EMBL/GenBank/DDBJ databases">
        <title>Draft genome sequence of Fusarium oxysporum causing rot on Narcissus.</title>
        <authorList>
            <person name="Armitage A.D."/>
            <person name="Taylor A."/>
            <person name="Clarkson J.P."/>
            <person name="Harrison R.J."/>
            <person name="Jackson A.C."/>
        </authorList>
    </citation>
    <scope>NUCLEOTIDE SEQUENCE [LARGE SCALE GENOMIC DNA]</scope>
    <source>
        <strain evidence="1 2">N139</strain>
    </source>
</reference>
<sequence length="62" mass="6807">MAEAASTPRRSDKPKLATNYLHGLIVAFCVVQCEIPNSVLDPIGIKNVKYFGRNVVSEMARS</sequence>
<proteinExistence type="predicted"/>
<evidence type="ECO:0000313" key="1">
    <source>
        <dbReference type="EMBL" id="RYC76716.1"/>
    </source>
</evidence>
<dbReference type="Proteomes" id="UP000290540">
    <property type="component" value="Unassembled WGS sequence"/>
</dbReference>
<accession>A0A4V1RX34</accession>
<comment type="caution">
    <text evidence="1">The sequence shown here is derived from an EMBL/GenBank/DDBJ whole genome shotgun (WGS) entry which is preliminary data.</text>
</comment>
<evidence type="ECO:0000313" key="2">
    <source>
        <dbReference type="Proteomes" id="UP000290540"/>
    </source>
</evidence>
<gene>
    <name evidence="1" type="ORF">BFJ63_vAg20407</name>
</gene>
<name>A0A4V1RX34_FUSOX</name>
<organism evidence="1 2">
    <name type="scientific">Fusarium oxysporum f. sp. narcissi</name>
    <dbReference type="NCBI Taxonomy" id="451672"/>
    <lineage>
        <taxon>Eukaryota</taxon>
        <taxon>Fungi</taxon>
        <taxon>Dikarya</taxon>
        <taxon>Ascomycota</taxon>
        <taxon>Pezizomycotina</taxon>
        <taxon>Sordariomycetes</taxon>
        <taxon>Hypocreomycetidae</taxon>
        <taxon>Hypocreales</taxon>
        <taxon>Nectriaceae</taxon>
        <taxon>Fusarium</taxon>
        <taxon>Fusarium oxysporum species complex</taxon>
    </lineage>
</organism>
<protein>
    <submittedName>
        <fullName evidence="1">Uncharacterized protein</fullName>
    </submittedName>
</protein>
<dbReference type="AlphaFoldDB" id="A0A4V1RX34"/>
<dbReference type="EMBL" id="MQTW01003873">
    <property type="protein sequence ID" value="RYC76716.1"/>
    <property type="molecule type" value="Genomic_DNA"/>
</dbReference>